<comment type="subcellular location">
    <subcellularLocation>
        <location evidence="1">Nucleus</location>
    </subcellularLocation>
</comment>
<comment type="caution">
    <text evidence="2">The sequence shown here is derived from an EMBL/GenBank/DDBJ whole genome shotgun (WGS) entry which is preliminary data.</text>
</comment>
<dbReference type="SUPFAM" id="SSF46689">
    <property type="entry name" value="Homeodomain-like"/>
    <property type="match status" value="1"/>
</dbReference>
<dbReference type="InterPro" id="IPR036388">
    <property type="entry name" value="WH-like_DNA-bd_sf"/>
</dbReference>
<gene>
    <name evidence="2" type="ORF">Pmani_000360</name>
</gene>
<evidence type="ECO:0000256" key="1">
    <source>
        <dbReference type="ARBA" id="ARBA00004123"/>
    </source>
</evidence>
<evidence type="ECO:0000313" key="3">
    <source>
        <dbReference type="Proteomes" id="UP001292094"/>
    </source>
</evidence>
<dbReference type="AlphaFoldDB" id="A0AAE1QM80"/>
<dbReference type="InterPro" id="IPR009057">
    <property type="entry name" value="Homeodomain-like_sf"/>
</dbReference>
<protein>
    <recommendedName>
        <fullName evidence="4">Transposase</fullName>
    </recommendedName>
</protein>
<keyword evidence="3" id="KW-1185">Reference proteome</keyword>
<dbReference type="Proteomes" id="UP001292094">
    <property type="component" value="Unassembled WGS sequence"/>
</dbReference>
<organism evidence="2 3">
    <name type="scientific">Petrolisthes manimaculis</name>
    <dbReference type="NCBI Taxonomy" id="1843537"/>
    <lineage>
        <taxon>Eukaryota</taxon>
        <taxon>Metazoa</taxon>
        <taxon>Ecdysozoa</taxon>
        <taxon>Arthropoda</taxon>
        <taxon>Crustacea</taxon>
        <taxon>Multicrustacea</taxon>
        <taxon>Malacostraca</taxon>
        <taxon>Eumalacostraca</taxon>
        <taxon>Eucarida</taxon>
        <taxon>Decapoda</taxon>
        <taxon>Pleocyemata</taxon>
        <taxon>Anomura</taxon>
        <taxon>Galatheoidea</taxon>
        <taxon>Porcellanidae</taxon>
        <taxon>Petrolisthes</taxon>
    </lineage>
</organism>
<evidence type="ECO:0008006" key="4">
    <source>
        <dbReference type="Google" id="ProtNLM"/>
    </source>
</evidence>
<dbReference type="GO" id="GO:0005634">
    <property type="term" value="C:nucleus"/>
    <property type="evidence" value="ECO:0007669"/>
    <property type="project" value="UniProtKB-SubCell"/>
</dbReference>
<name>A0AAE1QM80_9EUCA</name>
<reference evidence="2" key="1">
    <citation type="submission" date="2023-11" db="EMBL/GenBank/DDBJ databases">
        <title>Genome assemblies of two species of porcelain crab, Petrolisthes cinctipes and Petrolisthes manimaculis (Anomura: Porcellanidae).</title>
        <authorList>
            <person name="Angst P."/>
        </authorList>
    </citation>
    <scope>NUCLEOTIDE SEQUENCE</scope>
    <source>
        <strain evidence="2">PB745_02</strain>
        <tissue evidence="2">Gill</tissue>
    </source>
</reference>
<evidence type="ECO:0000313" key="2">
    <source>
        <dbReference type="EMBL" id="KAK4329326.1"/>
    </source>
</evidence>
<accession>A0AAE1QM80</accession>
<proteinExistence type="predicted"/>
<dbReference type="Pfam" id="PF13384">
    <property type="entry name" value="HTH_23"/>
    <property type="match status" value="1"/>
</dbReference>
<sequence>MEQRRIFRLTALSERAKFVSMWVEGKTTRNIAIELDVSASTVSRWIKRWKTEGNVNTRPRLGRPSIKRPPIIDGVQRFNKTWSHYYLI</sequence>
<dbReference type="EMBL" id="JAWZYT010000023">
    <property type="protein sequence ID" value="KAK4329326.1"/>
    <property type="molecule type" value="Genomic_DNA"/>
</dbReference>
<dbReference type="Gene3D" id="1.10.10.10">
    <property type="entry name" value="Winged helix-like DNA-binding domain superfamily/Winged helix DNA-binding domain"/>
    <property type="match status" value="1"/>
</dbReference>